<feature type="compositionally biased region" description="Polar residues" evidence="5">
    <location>
        <begin position="786"/>
        <end position="797"/>
    </location>
</feature>
<keyword evidence="7" id="KW-0808">Transferase</keyword>
<dbReference type="GO" id="GO:0005737">
    <property type="term" value="C:cytoplasm"/>
    <property type="evidence" value="ECO:0007669"/>
    <property type="project" value="TreeGrafter"/>
</dbReference>
<dbReference type="PROSITE" id="PS00108">
    <property type="entry name" value="PROTEIN_KINASE_ST"/>
    <property type="match status" value="1"/>
</dbReference>
<keyword evidence="1 3" id="KW-0547">Nucleotide-binding</keyword>
<dbReference type="SUPFAM" id="SSF56112">
    <property type="entry name" value="Protein kinase-like (PK-like)"/>
    <property type="match status" value="1"/>
</dbReference>
<dbReference type="PANTHER" id="PTHR44167:SF24">
    <property type="entry name" value="SERINE_THREONINE-PROTEIN KINASE CHK2"/>
    <property type="match status" value="1"/>
</dbReference>
<keyword evidence="4" id="KW-0175">Coiled coil</keyword>
<feature type="binding site" evidence="3">
    <location>
        <position position="328"/>
    </location>
    <ligand>
        <name>ATP</name>
        <dbReference type="ChEBI" id="CHEBI:30616"/>
    </ligand>
</feature>
<feature type="coiled-coil region" evidence="4">
    <location>
        <begin position="88"/>
        <end position="115"/>
    </location>
</feature>
<dbReference type="Pfam" id="PF00069">
    <property type="entry name" value="Pkinase"/>
    <property type="match status" value="1"/>
</dbReference>
<dbReference type="AlphaFoldDB" id="A0A0W0UIM3"/>
<dbReference type="InterPro" id="IPR008271">
    <property type="entry name" value="Ser/Thr_kinase_AS"/>
</dbReference>
<evidence type="ECO:0000256" key="2">
    <source>
        <dbReference type="ARBA" id="ARBA00022840"/>
    </source>
</evidence>
<evidence type="ECO:0000256" key="3">
    <source>
        <dbReference type="PROSITE-ProRule" id="PRU10141"/>
    </source>
</evidence>
<dbReference type="EMBL" id="LNYG01000013">
    <property type="protein sequence ID" value="KTD07690.1"/>
    <property type="molecule type" value="Genomic_DNA"/>
</dbReference>
<dbReference type="Proteomes" id="UP000054715">
    <property type="component" value="Unassembled WGS sequence"/>
</dbReference>
<feature type="domain" description="Protein kinase" evidence="6">
    <location>
        <begin position="300"/>
        <end position="588"/>
    </location>
</feature>
<dbReference type="PATRIC" id="fig|455.5.peg.1984"/>
<comment type="caution">
    <text evidence="7">The sequence shown here is derived from an EMBL/GenBank/DDBJ whole genome shotgun (WGS) entry which is preliminary data.</text>
</comment>
<proteinExistence type="predicted"/>
<dbReference type="InterPro" id="IPR000719">
    <property type="entry name" value="Prot_kinase_dom"/>
</dbReference>
<feature type="region of interest" description="Disordered" evidence="5">
    <location>
        <begin position="449"/>
        <end position="468"/>
    </location>
</feature>
<reference evidence="7 8" key="1">
    <citation type="submission" date="2015-11" db="EMBL/GenBank/DDBJ databases">
        <title>Genomic analysis of 38 Legionella species identifies large and diverse effector repertoires.</title>
        <authorList>
            <person name="Burstein D."/>
            <person name="Amaro F."/>
            <person name="Zusman T."/>
            <person name="Lifshitz Z."/>
            <person name="Cohen O."/>
            <person name="Gilbert J.A."/>
            <person name="Pupko T."/>
            <person name="Shuman H.A."/>
            <person name="Segal G."/>
        </authorList>
    </citation>
    <scope>NUCLEOTIDE SEQUENCE [LARGE SCALE GENOMIC DNA]</scope>
    <source>
        <strain evidence="7 8">JA-26-G1-E2</strain>
    </source>
</reference>
<dbReference type="PROSITE" id="PS50011">
    <property type="entry name" value="PROTEIN_KINASE_DOM"/>
    <property type="match status" value="1"/>
</dbReference>
<dbReference type="PROSITE" id="PS00107">
    <property type="entry name" value="PROTEIN_KINASE_ATP"/>
    <property type="match status" value="1"/>
</dbReference>
<keyword evidence="2 3" id="KW-0067">ATP-binding</keyword>
<dbReference type="SMART" id="SM00220">
    <property type="entry name" value="S_TKc"/>
    <property type="match status" value="1"/>
</dbReference>
<evidence type="ECO:0000259" key="6">
    <source>
        <dbReference type="PROSITE" id="PS50011"/>
    </source>
</evidence>
<evidence type="ECO:0000256" key="5">
    <source>
        <dbReference type="SAM" id="MobiDB-lite"/>
    </source>
</evidence>
<dbReference type="InterPro" id="IPR011009">
    <property type="entry name" value="Kinase-like_dom_sf"/>
</dbReference>
<accession>A0A0W0UIM3</accession>
<gene>
    <name evidence="7" type="ORF">Ljam_1885</name>
</gene>
<dbReference type="Gene3D" id="1.10.510.10">
    <property type="entry name" value="Transferase(Phosphotransferase) domain 1"/>
    <property type="match status" value="1"/>
</dbReference>
<feature type="coiled-coil region" evidence="4">
    <location>
        <begin position="141"/>
        <end position="200"/>
    </location>
</feature>
<evidence type="ECO:0000313" key="8">
    <source>
        <dbReference type="Proteomes" id="UP000054715"/>
    </source>
</evidence>
<evidence type="ECO:0000256" key="1">
    <source>
        <dbReference type="ARBA" id="ARBA00022741"/>
    </source>
</evidence>
<dbReference type="InterPro" id="IPR017441">
    <property type="entry name" value="Protein_kinase_ATP_BS"/>
</dbReference>
<feature type="region of interest" description="Disordered" evidence="5">
    <location>
        <begin position="784"/>
        <end position="804"/>
    </location>
</feature>
<sequence length="804" mass="92064">MPKPSEFKIKSAKKPYIPHKIGLSHLDENGFLNPLERTTKVREIAEKGKSLRGQSEYKRVKDLLDEKKFLVSNLQDELNLKDVRLNEIDRTLRSIENLEEDLNSLLEDNDEERKNELLEAIPRQEQYIISLERKLATKNFNEDYDETEKSVQKELEKTRKKLKANQNDLREIEEKPPEFLQKKEEEINRLNTELLKSKHQLISIVHPNTENSERADLLQQYTVEEWGELAREKLSKHFAALEPQIQAERQTINQLEKLLAITNPKLRKAYLQSQGIETFYDTLIAEYKKELKVLTVYLGEQHDKDLGSGAFGKVKIAQDEEGTFWAVKYMAKDRTPHLQKKEYKTLKQLDEAGGKATFQSLKNVKKYGSGANVMVMKLAPGVPLSKPPKESRSDLATIEKLEAISDAILCLHNKDIIHFDLKPENILYDAANKKATIIDYGTATALPEGKQGFRPRSKETKESPDTIGLGGSPLYAPLEMRKDLYAAKYHYESDYVKPADFEYTKAFDVYTAGILMADNLGLTTVQYLRNDTNQPYLVLVDENSPEFINNKAIKDPTLRKEVLDMLKKMTVDEPPSARPDMEAVKKFFSDKKKAFVVKNSLTKTAVINIDDYKKMSPADQETLRKSLANYDEVLLISPQENLEVSLKDSLYIRREFEEHNILVREDILHGSKSVGTIVEAIPQWDAQKSEVQLNSYSYLSIANHKLQEKPINRDALVQDLIKHLKQYRNQMGVTLDHKKLLNAAITKLETEKMSIDKVGETLDDLQRKTGSKIATNFKSTFFLPTKTDSSQAGQGSRANFKPKP</sequence>
<dbReference type="STRING" id="455.Ljam_1885"/>
<dbReference type="OrthoDB" id="5633255at2"/>
<dbReference type="GO" id="GO:0005524">
    <property type="term" value="F:ATP binding"/>
    <property type="evidence" value="ECO:0007669"/>
    <property type="project" value="UniProtKB-UniRule"/>
</dbReference>
<evidence type="ECO:0000256" key="4">
    <source>
        <dbReference type="SAM" id="Coils"/>
    </source>
</evidence>
<protein>
    <submittedName>
        <fullName evidence="7">Protein kinase domain protein</fullName>
    </submittedName>
</protein>
<dbReference type="RefSeq" id="WP_058449785.1">
    <property type="nucleotide sequence ID" value="NZ_CAAAJF010000002.1"/>
</dbReference>
<dbReference type="PANTHER" id="PTHR44167">
    <property type="entry name" value="OVARIAN-SPECIFIC SERINE/THREONINE-PROTEIN KINASE LOK-RELATED"/>
    <property type="match status" value="1"/>
</dbReference>
<organism evidence="7 8">
    <name type="scientific">Legionella jamestowniensis</name>
    <dbReference type="NCBI Taxonomy" id="455"/>
    <lineage>
        <taxon>Bacteria</taxon>
        <taxon>Pseudomonadati</taxon>
        <taxon>Pseudomonadota</taxon>
        <taxon>Gammaproteobacteria</taxon>
        <taxon>Legionellales</taxon>
        <taxon>Legionellaceae</taxon>
        <taxon>Legionella</taxon>
    </lineage>
</organism>
<keyword evidence="7" id="KW-0418">Kinase</keyword>
<name>A0A0W0UIM3_9GAMM</name>
<evidence type="ECO:0000313" key="7">
    <source>
        <dbReference type="EMBL" id="KTD07690.1"/>
    </source>
</evidence>
<dbReference type="GO" id="GO:0004674">
    <property type="term" value="F:protein serine/threonine kinase activity"/>
    <property type="evidence" value="ECO:0007669"/>
    <property type="project" value="TreeGrafter"/>
</dbReference>